<dbReference type="EMBL" id="MRTP01000025">
    <property type="protein sequence ID" value="OMF44740.1"/>
    <property type="molecule type" value="Genomic_DNA"/>
</dbReference>
<accession>A0A1R1DYT3</accession>
<keyword evidence="3" id="KW-1185">Reference proteome</keyword>
<evidence type="ECO:0000313" key="3">
    <source>
        <dbReference type="Proteomes" id="UP000187172"/>
    </source>
</evidence>
<organism evidence="2 3">
    <name type="scientific">Paenibacillus rhizosphaerae</name>
    <dbReference type="NCBI Taxonomy" id="297318"/>
    <lineage>
        <taxon>Bacteria</taxon>
        <taxon>Bacillati</taxon>
        <taxon>Bacillota</taxon>
        <taxon>Bacilli</taxon>
        <taxon>Bacillales</taxon>
        <taxon>Paenibacillaceae</taxon>
        <taxon>Paenibacillus</taxon>
    </lineage>
</organism>
<dbReference type="Proteomes" id="UP000187172">
    <property type="component" value="Unassembled WGS sequence"/>
</dbReference>
<name>A0A1R1DYT3_9BACL</name>
<gene>
    <name evidence="2" type="ORF">BK138_34425</name>
</gene>
<dbReference type="AlphaFoldDB" id="A0A1R1DYT3"/>
<feature type="region of interest" description="Disordered" evidence="1">
    <location>
        <begin position="132"/>
        <end position="151"/>
    </location>
</feature>
<proteinExistence type="predicted"/>
<feature type="compositionally biased region" description="Low complexity" evidence="1">
    <location>
        <begin position="27"/>
        <end position="39"/>
    </location>
</feature>
<feature type="region of interest" description="Disordered" evidence="1">
    <location>
        <begin position="194"/>
        <end position="219"/>
    </location>
</feature>
<feature type="compositionally biased region" description="Polar residues" evidence="1">
    <location>
        <begin position="132"/>
        <end position="146"/>
    </location>
</feature>
<protein>
    <submittedName>
        <fullName evidence="2">Uncharacterized protein</fullName>
    </submittedName>
</protein>
<sequence length="479" mass="54356">MARNKRSLSNIGFYDLEPTTPTTPDAENNNESENNSDINNSEKKKNLEIVNSKIQTENDTGDMNLKTEQENNYGMPSTVKESSQSIVSINGMMKTEQNSSSEKIDPLIRTDKLNSLNEEIAISQSGEQLVESYSNSIDTRPSTQQKNDPREILSETEQYYGSVVFDTHEAQELQRNGSYVSVGLNNKTEQILSGRNADSSESNQQQASHVPTSELNNQTEQRIDEPYAGLHSLSENNIETEQLNNSNILQQNDVQESSLLNKPAQTSETLINNQLLKVLNDLLLSNNKTVQSSALETMNSINEQSQDSADGFKQTKTVYSSGSETINSMNEQNHNSVNEFKLNETVHTSASVNQKNKNKPSIDSNNMFIENEMIHLTETEIQKSNTDANTSNVSDKRFIQNESVRFGSEDNFLSHYHEQIEKRKPLVEETHTRDTYLIRNDLLERFNRLAKNEKKGFKMRFINYVLEKELDKIEKLSGR</sequence>
<reference evidence="2 3" key="1">
    <citation type="submission" date="2016-11" db="EMBL/GenBank/DDBJ databases">
        <title>Paenibacillus species isolates.</title>
        <authorList>
            <person name="Beno S.M."/>
        </authorList>
    </citation>
    <scope>NUCLEOTIDE SEQUENCE [LARGE SCALE GENOMIC DNA]</scope>
    <source>
        <strain evidence="2 3">FSL R5-0378</strain>
    </source>
</reference>
<dbReference type="RefSeq" id="WP_076176901.1">
    <property type="nucleotide sequence ID" value="NZ_MRTP01000025.1"/>
</dbReference>
<evidence type="ECO:0000313" key="2">
    <source>
        <dbReference type="EMBL" id="OMF44740.1"/>
    </source>
</evidence>
<dbReference type="STRING" id="297318.BK138_34425"/>
<evidence type="ECO:0000256" key="1">
    <source>
        <dbReference type="SAM" id="MobiDB-lite"/>
    </source>
</evidence>
<comment type="caution">
    <text evidence="2">The sequence shown here is derived from an EMBL/GenBank/DDBJ whole genome shotgun (WGS) entry which is preliminary data.</text>
</comment>
<feature type="region of interest" description="Disordered" evidence="1">
    <location>
        <begin position="1"/>
        <end position="47"/>
    </location>
</feature>